<organism evidence="1 2">
    <name type="scientific">Sphingobium chungbukense</name>
    <dbReference type="NCBI Taxonomy" id="56193"/>
    <lineage>
        <taxon>Bacteria</taxon>
        <taxon>Pseudomonadati</taxon>
        <taxon>Pseudomonadota</taxon>
        <taxon>Alphaproteobacteria</taxon>
        <taxon>Sphingomonadales</taxon>
        <taxon>Sphingomonadaceae</taxon>
        <taxon>Sphingobium</taxon>
    </lineage>
</organism>
<keyword evidence="2" id="KW-1185">Reference proteome</keyword>
<evidence type="ECO:0000313" key="1">
    <source>
        <dbReference type="EMBL" id="KKW92682.1"/>
    </source>
</evidence>
<reference evidence="1 2" key="1">
    <citation type="submission" date="2015-04" db="EMBL/GenBank/DDBJ databases">
        <title>Genome sequence of aromatic hydrocarbons-degrading Sphingobium chungbukense DJ77.</title>
        <authorList>
            <person name="Kim Y.-C."/>
            <person name="Chae J.-C."/>
        </authorList>
    </citation>
    <scope>NUCLEOTIDE SEQUENCE [LARGE SCALE GENOMIC DNA]</scope>
    <source>
        <strain evidence="1 2">DJ77</strain>
    </source>
</reference>
<proteinExistence type="predicted"/>
<name>A0A0M3AR41_9SPHN</name>
<protein>
    <submittedName>
        <fullName evidence="1">Uncharacterized protein</fullName>
    </submittedName>
</protein>
<dbReference type="EMBL" id="LBIC01000003">
    <property type="protein sequence ID" value="KKW92682.1"/>
    <property type="molecule type" value="Genomic_DNA"/>
</dbReference>
<dbReference type="Proteomes" id="UP000033874">
    <property type="component" value="Unassembled WGS sequence"/>
</dbReference>
<comment type="caution">
    <text evidence="1">The sequence shown here is derived from an EMBL/GenBank/DDBJ whole genome shotgun (WGS) entry which is preliminary data.</text>
</comment>
<gene>
    <name evidence="1" type="ORF">YP76_07040</name>
</gene>
<evidence type="ECO:0000313" key="2">
    <source>
        <dbReference type="Proteomes" id="UP000033874"/>
    </source>
</evidence>
<dbReference type="AlphaFoldDB" id="A0A0M3AR41"/>
<sequence length="79" mass="8984">MKRSLTTRGPNAICDASGFKVKLSALVRQWDGAMVDRRFVDRRNPQDFVRGVPDRQDLPYARPEAPDQFIGGIIRPEDL</sequence>
<dbReference type="STRING" id="56193.YP76_07040"/>
<accession>A0A0M3AR41</accession>
<dbReference type="PATRIC" id="fig|56193.3.peg.1458"/>